<keyword evidence="4 8" id="KW-0479">Metal-binding</keyword>
<dbReference type="InterPro" id="IPR036396">
    <property type="entry name" value="Cyt_P450_sf"/>
</dbReference>
<evidence type="ECO:0000256" key="1">
    <source>
        <dbReference type="ARBA" id="ARBA00001971"/>
    </source>
</evidence>
<dbReference type="SUPFAM" id="SSF48264">
    <property type="entry name" value="Cytochrome P450"/>
    <property type="match status" value="1"/>
</dbReference>
<keyword evidence="7 9" id="KW-0503">Monooxygenase</keyword>
<evidence type="ECO:0000256" key="7">
    <source>
        <dbReference type="ARBA" id="ARBA00023033"/>
    </source>
</evidence>
<keyword evidence="3 8" id="KW-0349">Heme</keyword>
<dbReference type="GO" id="GO:0020037">
    <property type="term" value="F:heme binding"/>
    <property type="evidence" value="ECO:0007669"/>
    <property type="project" value="InterPro"/>
</dbReference>
<dbReference type="EMBL" id="MU860385">
    <property type="protein sequence ID" value="KAK4234328.1"/>
    <property type="molecule type" value="Genomic_DNA"/>
</dbReference>
<dbReference type="PROSITE" id="PS00086">
    <property type="entry name" value="CYTOCHROME_P450"/>
    <property type="match status" value="1"/>
</dbReference>
<dbReference type="Gene3D" id="1.10.630.10">
    <property type="entry name" value="Cytochrome P450"/>
    <property type="match status" value="1"/>
</dbReference>
<evidence type="ECO:0000256" key="6">
    <source>
        <dbReference type="ARBA" id="ARBA00023004"/>
    </source>
</evidence>
<comment type="caution">
    <text evidence="10">The sequence shown here is derived from an EMBL/GenBank/DDBJ whole genome shotgun (WGS) entry which is preliminary data.</text>
</comment>
<evidence type="ECO:0000256" key="9">
    <source>
        <dbReference type="RuleBase" id="RU000461"/>
    </source>
</evidence>
<proteinExistence type="inferred from homology"/>
<dbReference type="Pfam" id="PF00067">
    <property type="entry name" value="p450"/>
    <property type="match status" value="1"/>
</dbReference>
<keyword evidence="6 8" id="KW-0408">Iron</keyword>
<dbReference type="AlphaFoldDB" id="A0AAN7C2T4"/>
<dbReference type="CDD" id="cd11041">
    <property type="entry name" value="CYP503A1-like"/>
    <property type="match status" value="1"/>
</dbReference>
<feature type="binding site" description="axial binding residue" evidence="8">
    <location>
        <position position="460"/>
    </location>
    <ligand>
        <name>heme</name>
        <dbReference type="ChEBI" id="CHEBI:30413"/>
    </ligand>
    <ligandPart>
        <name>Fe</name>
        <dbReference type="ChEBI" id="CHEBI:18248"/>
    </ligandPart>
</feature>
<protein>
    <submittedName>
        <fullName evidence="10">Cytochrome P450</fullName>
    </submittedName>
</protein>
<gene>
    <name evidence="10" type="ORF">C8A03DRAFT_18743</name>
</gene>
<evidence type="ECO:0000256" key="4">
    <source>
        <dbReference type="ARBA" id="ARBA00022723"/>
    </source>
</evidence>
<evidence type="ECO:0000256" key="3">
    <source>
        <dbReference type="ARBA" id="ARBA00022617"/>
    </source>
</evidence>
<sequence>MNTFLFFVTGIIAWRMYTTIAHLATVPKKVPWVGSTGSLLSYLYSQLKAIKSTPSTISDAYHKYSKHGSICAIPLPFSRPEILIPRSLIKWMISQDEGLLSPTPVQYEVVAVKYAFVNKEVHGDTAVYQVLRTNMNRQLPKLIPAIMNELATRIDEQFGTSGEWREVPSHDLVRNVIARVSSRIIFGEPLCNDVQLLDNIDKFSTCIVPSSLLLRLFPPFLHPLLSYGTHSLNRIYKARAAKVLAPYIQNMITTMEKSPSPSPPRNDVLTWLVADALKRNESRAGLVDRLICRVFVTVFASMETTTMTISHALLDLCASPCPQDLWAGLAEEGRRVLALPALDLGSVNSLARADSALKETLRLRTSIKALATEVTAPDGVVLEGFDVRLPRGARLAVSAWGIHRDKGIYGENADEYEAFRFCRPVPGIEDAATAEKDGAIDLMVSASENYLPFGMGRHSCPGRYFAAAELKLFLAYLAVHYDLQLADARRPNFVSIGHFPIPPLNGKLRVRRKNPVLVSGVPDITAVV</sequence>
<evidence type="ECO:0000313" key="11">
    <source>
        <dbReference type="Proteomes" id="UP001303760"/>
    </source>
</evidence>
<dbReference type="InterPro" id="IPR017972">
    <property type="entry name" value="Cyt_P450_CS"/>
</dbReference>
<dbReference type="InterPro" id="IPR002403">
    <property type="entry name" value="Cyt_P450_E_grp-IV"/>
</dbReference>
<dbReference type="InterPro" id="IPR001128">
    <property type="entry name" value="Cyt_P450"/>
</dbReference>
<keyword evidence="11" id="KW-1185">Reference proteome</keyword>
<dbReference type="PANTHER" id="PTHR46206">
    <property type="entry name" value="CYTOCHROME P450"/>
    <property type="match status" value="1"/>
</dbReference>
<dbReference type="PRINTS" id="PR00385">
    <property type="entry name" value="P450"/>
</dbReference>
<keyword evidence="5 9" id="KW-0560">Oxidoreductase</keyword>
<evidence type="ECO:0000313" key="10">
    <source>
        <dbReference type="EMBL" id="KAK4234328.1"/>
    </source>
</evidence>
<organism evidence="10 11">
    <name type="scientific">Achaetomium macrosporum</name>
    <dbReference type="NCBI Taxonomy" id="79813"/>
    <lineage>
        <taxon>Eukaryota</taxon>
        <taxon>Fungi</taxon>
        <taxon>Dikarya</taxon>
        <taxon>Ascomycota</taxon>
        <taxon>Pezizomycotina</taxon>
        <taxon>Sordariomycetes</taxon>
        <taxon>Sordariomycetidae</taxon>
        <taxon>Sordariales</taxon>
        <taxon>Chaetomiaceae</taxon>
        <taxon>Achaetomium</taxon>
    </lineage>
</organism>
<dbReference type="Proteomes" id="UP001303760">
    <property type="component" value="Unassembled WGS sequence"/>
</dbReference>
<evidence type="ECO:0000256" key="8">
    <source>
        <dbReference type="PIRSR" id="PIRSR602403-1"/>
    </source>
</evidence>
<evidence type="ECO:0000256" key="2">
    <source>
        <dbReference type="ARBA" id="ARBA00010617"/>
    </source>
</evidence>
<dbReference type="PRINTS" id="PR00465">
    <property type="entry name" value="EP450IV"/>
</dbReference>
<dbReference type="GO" id="GO:0005506">
    <property type="term" value="F:iron ion binding"/>
    <property type="evidence" value="ECO:0007669"/>
    <property type="project" value="InterPro"/>
</dbReference>
<comment type="cofactor">
    <cofactor evidence="1 8">
        <name>heme</name>
        <dbReference type="ChEBI" id="CHEBI:30413"/>
    </cofactor>
</comment>
<comment type="similarity">
    <text evidence="2 9">Belongs to the cytochrome P450 family.</text>
</comment>
<reference evidence="10" key="1">
    <citation type="journal article" date="2023" name="Mol. Phylogenet. Evol.">
        <title>Genome-scale phylogeny and comparative genomics of the fungal order Sordariales.</title>
        <authorList>
            <person name="Hensen N."/>
            <person name="Bonometti L."/>
            <person name="Westerberg I."/>
            <person name="Brannstrom I.O."/>
            <person name="Guillou S."/>
            <person name="Cros-Aarteil S."/>
            <person name="Calhoun S."/>
            <person name="Haridas S."/>
            <person name="Kuo A."/>
            <person name="Mondo S."/>
            <person name="Pangilinan J."/>
            <person name="Riley R."/>
            <person name="LaButti K."/>
            <person name="Andreopoulos B."/>
            <person name="Lipzen A."/>
            <person name="Chen C."/>
            <person name="Yan M."/>
            <person name="Daum C."/>
            <person name="Ng V."/>
            <person name="Clum A."/>
            <person name="Steindorff A."/>
            <person name="Ohm R.A."/>
            <person name="Martin F."/>
            <person name="Silar P."/>
            <person name="Natvig D.O."/>
            <person name="Lalanne C."/>
            <person name="Gautier V."/>
            <person name="Ament-Velasquez S.L."/>
            <person name="Kruys A."/>
            <person name="Hutchinson M.I."/>
            <person name="Powell A.J."/>
            <person name="Barry K."/>
            <person name="Miller A.N."/>
            <person name="Grigoriev I.V."/>
            <person name="Debuchy R."/>
            <person name="Gladieux P."/>
            <person name="Hiltunen Thoren M."/>
            <person name="Johannesson H."/>
        </authorList>
    </citation>
    <scope>NUCLEOTIDE SEQUENCE</scope>
    <source>
        <strain evidence="10">CBS 532.94</strain>
    </source>
</reference>
<accession>A0AAN7C2T4</accession>
<dbReference type="PANTHER" id="PTHR46206:SF1">
    <property type="entry name" value="P450, PUTATIVE (EUROFUNG)-RELATED"/>
    <property type="match status" value="1"/>
</dbReference>
<evidence type="ECO:0000256" key="5">
    <source>
        <dbReference type="ARBA" id="ARBA00023002"/>
    </source>
</evidence>
<dbReference type="GO" id="GO:0004497">
    <property type="term" value="F:monooxygenase activity"/>
    <property type="evidence" value="ECO:0007669"/>
    <property type="project" value="UniProtKB-KW"/>
</dbReference>
<reference evidence="10" key="2">
    <citation type="submission" date="2023-05" db="EMBL/GenBank/DDBJ databases">
        <authorList>
            <consortium name="Lawrence Berkeley National Laboratory"/>
            <person name="Steindorff A."/>
            <person name="Hensen N."/>
            <person name="Bonometti L."/>
            <person name="Westerberg I."/>
            <person name="Brannstrom I.O."/>
            <person name="Guillou S."/>
            <person name="Cros-Aarteil S."/>
            <person name="Calhoun S."/>
            <person name="Haridas S."/>
            <person name="Kuo A."/>
            <person name="Mondo S."/>
            <person name="Pangilinan J."/>
            <person name="Riley R."/>
            <person name="Labutti K."/>
            <person name="Andreopoulos B."/>
            <person name="Lipzen A."/>
            <person name="Chen C."/>
            <person name="Yanf M."/>
            <person name="Daum C."/>
            <person name="Ng V."/>
            <person name="Clum A."/>
            <person name="Ohm R."/>
            <person name="Martin F."/>
            <person name="Silar P."/>
            <person name="Natvig D."/>
            <person name="Lalanne C."/>
            <person name="Gautier V."/>
            <person name="Ament-Velasquez S.L."/>
            <person name="Kruys A."/>
            <person name="Hutchinson M.I."/>
            <person name="Powell A.J."/>
            <person name="Barry K."/>
            <person name="Miller A.N."/>
            <person name="Grigoriev I.V."/>
            <person name="Debuchy R."/>
            <person name="Gladieux P."/>
            <person name="Thoren M.H."/>
            <person name="Johannesson H."/>
        </authorList>
    </citation>
    <scope>NUCLEOTIDE SEQUENCE</scope>
    <source>
        <strain evidence="10">CBS 532.94</strain>
    </source>
</reference>
<name>A0AAN7C2T4_9PEZI</name>
<dbReference type="GO" id="GO:0016705">
    <property type="term" value="F:oxidoreductase activity, acting on paired donors, with incorporation or reduction of molecular oxygen"/>
    <property type="evidence" value="ECO:0007669"/>
    <property type="project" value="InterPro"/>
</dbReference>